<sequence length="274" mass="30631">MKWGVIGTGNMGSVLIDAWLTSGVIEQDDLWIHNRTLSRAFDIADQYPSIHVSTTAEKVVKQSDIIFICVKPLQVIPLLEQIHKYLRPEQCIVSITSPISVEELNNTVPCQTARIIPSITNRALQGATLLTFPEDIQPTMKAYLIQSCKLFSVPVEIDESITRVSSDIVSCGPAFLSYLIQTFIQAANDYAHLDKERGMIFAEQMIVGFGKLIEEGHYSLKSLQEKVTVKGGVTGEGLKVLEKEVGDLFHHIYEATHTKYSHDRKEVEQQVTKS</sequence>
<dbReference type="PROSITE" id="PS00521">
    <property type="entry name" value="P5CR"/>
    <property type="match status" value="1"/>
</dbReference>
<keyword evidence="5" id="KW-1185">Reference proteome</keyword>
<dbReference type="Proteomes" id="UP001500880">
    <property type="component" value="Unassembled WGS sequence"/>
</dbReference>
<dbReference type="Gene3D" id="3.40.50.720">
    <property type="entry name" value="NAD(P)-binding Rossmann-like Domain"/>
    <property type="match status" value="1"/>
</dbReference>
<dbReference type="RefSeq" id="WP_343837153.1">
    <property type="nucleotide sequence ID" value="NZ_BAAADO010000001.1"/>
</dbReference>
<evidence type="ECO:0000259" key="2">
    <source>
        <dbReference type="Pfam" id="PF03807"/>
    </source>
</evidence>
<dbReference type="SUPFAM" id="SSF48179">
    <property type="entry name" value="6-phosphogluconate dehydrogenase C-terminal domain-like"/>
    <property type="match status" value="1"/>
</dbReference>
<evidence type="ECO:0000313" key="5">
    <source>
        <dbReference type="Proteomes" id="UP001500880"/>
    </source>
</evidence>
<dbReference type="InterPro" id="IPR028939">
    <property type="entry name" value="P5C_Rdtase_cat_N"/>
</dbReference>
<dbReference type="NCBIfam" id="NF005814">
    <property type="entry name" value="PRK07680.1"/>
    <property type="match status" value="1"/>
</dbReference>
<evidence type="ECO:0000313" key="4">
    <source>
        <dbReference type="EMBL" id="GAA0482911.1"/>
    </source>
</evidence>
<comment type="caution">
    <text evidence="4">The sequence shown here is derived from an EMBL/GenBank/DDBJ whole genome shotgun (WGS) entry which is preliminary data.</text>
</comment>
<dbReference type="InterPro" id="IPR000304">
    <property type="entry name" value="Pyrroline-COOH_reductase"/>
</dbReference>
<dbReference type="PANTHER" id="PTHR11645:SF51">
    <property type="entry name" value="COME OPERON PROTEIN 4"/>
    <property type="match status" value="1"/>
</dbReference>
<dbReference type="InterPro" id="IPR053790">
    <property type="entry name" value="P5CR-like_CS"/>
</dbReference>
<evidence type="ECO:0000259" key="3">
    <source>
        <dbReference type="Pfam" id="PF14748"/>
    </source>
</evidence>
<dbReference type="PIRSF" id="PIRSF000193">
    <property type="entry name" value="Pyrrol-5-carb_rd"/>
    <property type="match status" value="1"/>
</dbReference>
<organism evidence="4 5">
    <name type="scientific">Salinibacillus aidingensis</name>
    <dbReference type="NCBI Taxonomy" id="237684"/>
    <lineage>
        <taxon>Bacteria</taxon>
        <taxon>Bacillati</taxon>
        <taxon>Bacillota</taxon>
        <taxon>Bacilli</taxon>
        <taxon>Bacillales</taxon>
        <taxon>Bacillaceae</taxon>
        <taxon>Salinibacillus</taxon>
    </lineage>
</organism>
<dbReference type="SUPFAM" id="SSF51735">
    <property type="entry name" value="NAD(P)-binding Rossmann-fold domains"/>
    <property type="match status" value="1"/>
</dbReference>
<comment type="similarity">
    <text evidence="1">Belongs to the pyrroline-5-carboxylate reductase family.</text>
</comment>
<dbReference type="Gene3D" id="1.10.3730.10">
    <property type="entry name" value="ProC C-terminal domain-like"/>
    <property type="match status" value="1"/>
</dbReference>
<feature type="domain" description="Pyrroline-5-carboxylate reductase dimerisation" evidence="3">
    <location>
        <begin position="160"/>
        <end position="260"/>
    </location>
</feature>
<reference evidence="4 5" key="1">
    <citation type="journal article" date="2019" name="Int. J. Syst. Evol. Microbiol.">
        <title>The Global Catalogue of Microorganisms (GCM) 10K type strain sequencing project: providing services to taxonomists for standard genome sequencing and annotation.</title>
        <authorList>
            <consortium name="The Broad Institute Genomics Platform"/>
            <consortium name="The Broad Institute Genome Sequencing Center for Infectious Disease"/>
            <person name="Wu L."/>
            <person name="Ma J."/>
        </authorList>
    </citation>
    <scope>NUCLEOTIDE SEQUENCE [LARGE SCALE GENOMIC DNA]</scope>
    <source>
        <strain evidence="4 5">JCM 12389</strain>
    </source>
</reference>
<dbReference type="Pfam" id="PF03807">
    <property type="entry name" value="F420_oxidored"/>
    <property type="match status" value="1"/>
</dbReference>
<dbReference type="PANTHER" id="PTHR11645">
    <property type="entry name" value="PYRROLINE-5-CARBOXYLATE REDUCTASE"/>
    <property type="match status" value="1"/>
</dbReference>
<name>A0ABN1AT40_9BACI</name>
<proteinExistence type="inferred from homology"/>
<dbReference type="InterPro" id="IPR036291">
    <property type="entry name" value="NAD(P)-bd_dom_sf"/>
</dbReference>
<evidence type="ECO:0000256" key="1">
    <source>
        <dbReference type="ARBA" id="ARBA00005525"/>
    </source>
</evidence>
<protein>
    <submittedName>
        <fullName evidence="4">Late competence protein ComER</fullName>
    </submittedName>
</protein>
<dbReference type="InterPro" id="IPR008927">
    <property type="entry name" value="6-PGluconate_DH-like_C_sf"/>
</dbReference>
<dbReference type="EMBL" id="BAAADO010000001">
    <property type="protein sequence ID" value="GAA0482911.1"/>
    <property type="molecule type" value="Genomic_DNA"/>
</dbReference>
<gene>
    <name evidence="4" type="primary">comER</name>
    <name evidence="4" type="ORF">GCM10008986_04840</name>
</gene>
<dbReference type="InterPro" id="IPR029036">
    <property type="entry name" value="P5CR_dimer"/>
</dbReference>
<feature type="domain" description="Pyrroline-5-carboxylate reductase catalytic N-terminal" evidence="2">
    <location>
        <begin position="4"/>
        <end position="97"/>
    </location>
</feature>
<dbReference type="Pfam" id="PF14748">
    <property type="entry name" value="P5CR_dimer"/>
    <property type="match status" value="1"/>
</dbReference>
<accession>A0ABN1AT40</accession>